<dbReference type="PROSITE" id="PS51257">
    <property type="entry name" value="PROKAR_LIPOPROTEIN"/>
    <property type="match status" value="1"/>
</dbReference>
<sequence length="114" mass="12857">MRHSDKSKFIVHRCSLRPQLYFTITSSCLSVLLHILPSLLTVSAFTCCKQVMSEDNPARVLTRDALSAAGITYDEEFKVPEALLKDCPQASILTRFLLDFKHIIAPERWVSSGM</sequence>
<dbReference type="AlphaFoldDB" id="A0A6A5K2D7"/>
<keyword evidence="3" id="KW-1185">Reference proteome</keyword>
<name>A0A6A5K2D7_9PLEO</name>
<keyword evidence="1" id="KW-1133">Transmembrane helix</keyword>
<feature type="transmembrane region" description="Helical" evidence="1">
    <location>
        <begin position="20"/>
        <end position="40"/>
    </location>
</feature>
<protein>
    <submittedName>
        <fullName evidence="2">Uncharacterized protein</fullName>
    </submittedName>
</protein>
<organism evidence="2 3">
    <name type="scientific">Decorospora gaudefroyi</name>
    <dbReference type="NCBI Taxonomy" id="184978"/>
    <lineage>
        <taxon>Eukaryota</taxon>
        <taxon>Fungi</taxon>
        <taxon>Dikarya</taxon>
        <taxon>Ascomycota</taxon>
        <taxon>Pezizomycotina</taxon>
        <taxon>Dothideomycetes</taxon>
        <taxon>Pleosporomycetidae</taxon>
        <taxon>Pleosporales</taxon>
        <taxon>Pleosporineae</taxon>
        <taxon>Pleosporaceae</taxon>
        <taxon>Decorospora</taxon>
    </lineage>
</organism>
<reference evidence="2" key="1">
    <citation type="submission" date="2020-01" db="EMBL/GenBank/DDBJ databases">
        <authorList>
            <consortium name="DOE Joint Genome Institute"/>
            <person name="Haridas S."/>
            <person name="Albert R."/>
            <person name="Binder M."/>
            <person name="Bloem J."/>
            <person name="Labutti K."/>
            <person name="Salamov A."/>
            <person name="Andreopoulos B."/>
            <person name="Baker S.E."/>
            <person name="Barry K."/>
            <person name="Bills G."/>
            <person name="Bluhm B.H."/>
            <person name="Cannon C."/>
            <person name="Castanera R."/>
            <person name="Culley D.E."/>
            <person name="Daum C."/>
            <person name="Ezra D."/>
            <person name="Gonzalez J.B."/>
            <person name="Henrissat B."/>
            <person name="Kuo A."/>
            <person name="Liang C."/>
            <person name="Lipzen A."/>
            <person name="Lutzoni F."/>
            <person name="Magnuson J."/>
            <person name="Mondo S."/>
            <person name="Nolan M."/>
            <person name="Ohm R."/>
            <person name="Pangilinan J."/>
            <person name="Park H.-J."/>
            <person name="Ramirez L."/>
            <person name="Alfaro M."/>
            <person name="Sun H."/>
            <person name="Tritt A."/>
            <person name="Yoshinaga Y."/>
            <person name="Zwiers L.-H."/>
            <person name="Turgeon B.G."/>
            <person name="Goodwin S.B."/>
            <person name="Spatafora J.W."/>
            <person name="Crous P.W."/>
            <person name="Grigoriev I.V."/>
        </authorList>
    </citation>
    <scope>NUCLEOTIDE SEQUENCE</scope>
    <source>
        <strain evidence="2">P77</strain>
    </source>
</reference>
<proteinExistence type="predicted"/>
<dbReference type="Proteomes" id="UP000800040">
    <property type="component" value="Unassembled WGS sequence"/>
</dbReference>
<evidence type="ECO:0000313" key="3">
    <source>
        <dbReference type="Proteomes" id="UP000800040"/>
    </source>
</evidence>
<evidence type="ECO:0000313" key="2">
    <source>
        <dbReference type="EMBL" id="KAF1828717.1"/>
    </source>
</evidence>
<dbReference type="EMBL" id="ML975505">
    <property type="protein sequence ID" value="KAF1828717.1"/>
    <property type="molecule type" value="Genomic_DNA"/>
</dbReference>
<evidence type="ECO:0000256" key="1">
    <source>
        <dbReference type="SAM" id="Phobius"/>
    </source>
</evidence>
<keyword evidence="1" id="KW-0472">Membrane</keyword>
<keyword evidence="1" id="KW-0812">Transmembrane</keyword>
<accession>A0A6A5K2D7</accession>
<gene>
    <name evidence="2" type="ORF">BDW02DRAFT_209327</name>
</gene>